<feature type="transmembrane region" description="Helical" evidence="10">
    <location>
        <begin position="12"/>
        <end position="34"/>
    </location>
</feature>
<dbReference type="GO" id="GO:0020037">
    <property type="term" value="F:heme binding"/>
    <property type="evidence" value="ECO:0007669"/>
    <property type="project" value="InterPro"/>
</dbReference>
<comment type="similarity">
    <text evidence="2">Belongs to the cytochrome P450 family.</text>
</comment>
<keyword evidence="5 8" id="KW-0863">Zinc-finger</keyword>
<evidence type="ECO:0000313" key="13">
    <source>
        <dbReference type="Proteomes" id="UP000566819"/>
    </source>
</evidence>
<dbReference type="PROSITE" id="PS50157">
    <property type="entry name" value="ZINC_FINGER_C2H2_2"/>
    <property type="match status" value="2"/>
</dbReference>
<evidence type="ECO:0000256" key="7">
    <source>
        <dbReference type="ARBA" id="ARBA00023004"/>
    </source>
</evidence>
<feature type="region of interest" description="Disordered" evidence="9">
    <location>
        <begin position="880"/>
        <end position="904"/>
    </location>
</feature>
<dbReference type="SMART" id="SM00355">
    <property type="entry name" value="ZnF_C2H2"/>
    <property type="match status" value="2"/>
</dbReference>
<dbReference type="GO" id="GO:0008270">
    <property type="term" value="F:zinc ion binding"/>
    <property type="evidence" value="ECO:0007669"/>
    <property type="project" value="UniProtKB-KW"/>
</dbReference>
<dbReference type="Proteomes" id="UP000566819">
    <property type="component" value="Unassembled WGS sequence"/>
</dbReference>
<keyword evidence="4" id="KW-0479">Metal-binding</keyword>
<dbReference type="InterPro" id="IPR050529">
    <property type="entry name" value="CYP450_sterol_14alpha_dmase"/>
</dbReference>
<accession>A0A8H4RRI4</accession>
<dbReference type="PANTHER" id="PTHR24304">
    <property type="entry name" value="CYTOCHROME P450 FAMILY 7"/>
    <property type="match status" value="1"/>
</dbReference>
<feature type="transmembrane region" description="Helical" evidence="10">
    <location>
        <begin position="54"/>
        <end position="70"/>
    </location>
</feature>
<dbReference type="SUPFAM" id="SSF57667">
    <property type="entry name" value="beta-beta-alpha zinc fingers"/>
    <property type="match status" value="1"/>
</dbReference>
<dbReference type="Gene3D" id="3.30.160.60">
    <property type="entry name" value="Classic Zinc Finger"/>
    <property type="match status" value="1"/>
</dbReference>
<dbReference type="InterPro" id="IPR002403">
    <property type="entry name" value="Cyt_P450_E_grp-IV"/>
</dbReference>
<dbReference type="PROSITE" id="PS00028">
    <property type="entry name" value="ZINC_FINGER_C2H2_1"/>
    <property type="match status" value="1"/>
</dbReference>
<evidence type="ECO:0000256" key="8">
    <source>
        <dbReference type="PROSITE-ProRule" id="PRU00042"/>
    </source>
</evidence>
<keyword evidence="10" id="KW-1133">Transmembrane helix</keyword>
<dbReference type="Gene3D" id="1.10.630.10">
    <property type="entry name" value="Cytochrome P450"/>
    <property type="match status" value="2"/>
</dbReference>
<dbReference type="InterPro" id="IPR029404">
    <property type="entry name" value="CDIN1"/>
</dbReference>
<keyword evidence="6" id="KW-0862">Zinc</keyword>
<feature type="transmembrane region" description="Helical" evidence="10">
    <location>
        <begin position="91"/>
        <end position="110"/>
    </location>
</feature>
<evidence type="ECO:0000256" key="3">
    <source>
        <dbReference type="ARBA" id="ARBA00022617"/>
    </source>
</evidence>
<dbReference type="InterPro" id="IPR022755">
    <property type="entry name" value="Znf_C2H2_jaz"/>
</dbReference>
<evidence type="ECO:0000256" key="2">
    <source>
        <dbReference type="ARBA" id="ARBA00010617"/>
    </source>
</evidence>
<dbReference type="Pfam" id="PF12171">
    <property type="entry name" value="zf-C2H2_jaz"/>
    <property type="match status" value="1"/>
</dbReference>
<gene>
    <name evidence="12" type="ORF">G7Y89_g4481</name>
</gene>
<comment type="caution">
    <text evidence="12">The sequence shown here is derived from an EMBL/GenBank/DDBJ whole genome shotgun (WGS) entry which is preliminary data.</text>
</comment>
<dbReference type="PANTHER" id="PTHR24304:SF2">
    <property type="entry name" value="24-HYDROXYCHOLESTEROL 7-ALPHA-HYDROXYLASE"/>
    <property type="match status" value="1"/>
</dbReference>
<dbReference type="EMBL" id="JAAMPI010000244">
    <property type="protein sequence ID" value="KAF4633640.1"/>
    <property type="molecule type" value="Genomic_DNA"/>
</dbReference>
<keyword evidence="7" id="KW-0408">Iron</keyword>
<feature type="domain" description="C2H2-type" evidence="11">
    <location>
        <begin position="963"/>
        <end position="992"/>
    </location>
</feature>
<evidence type="ECO:0000256" key="6">
    <source>
        <dbReference type="ARBA" id="ARBA00022833"/>
    </source>
</evidence>
<dbReference type="InterPro" id="IPR036396">
    <property type="entry name" value="Cyt_P450_sf"/>
</dbReference>
<dbReference type="GO" id="GO:0008395">
    <property type="term" value="F:steroid hydroxylase activity"/>
    <property type="evidence" value="ECO:0007669"/>
    <property type="project" value="TreeGrafter"/>
</dbReference>
<dbReference type="GO" id="GO:0005506">
    <property type="term" value="F:iron ion binding"/>
    <property type="evidence" value="ECO:0007669"/>
    <property type="project" value="InterPro"/>
</dbReference>
<dbReference type="PRINTS" id="PR00465">
    <property type="entry name" value="EP450IV"/>
</dbReference>
<feature type="compositionally biased region" description="Polar residues" evidence="9">
    <location>
        <begin position="880"/>
        <end position="890"/>
    </location>
</feature>
<keyword evidence="3" id="KW-0349">Heme</keyword>
<protein>
    <recommendedName>
        <fullName evidence="11">C2H2-type domain-containing protein</fullName>
    </recommendedName>
</protein>
<evidence type="ECO:0000256" key="1">
    <source>
        <dbReference type="ARBA" id="ARBA00001971"/>
    </source>
</evidence>
<feature type="domain" description="C2H2-type" evidence="11">
    <location>
        <begin position="937"/>
        <end position="966"/>
    </location>
</feature>
<dbReference type="Pfam" id="PF14811">
    <property type="entry name" value="TPD"/>
    <property type="match status" value="1"/>
</dbReference>
<proteinExistence type="inferred from homology"/>
<reference evidence="12 13" key="1">
    <citation type="submission" date="2020-03" db="EMBL/GenBank/DDBJ databases">
        <title>Draft Genome Sequence of Cudoniella acicularis.</title>
        <authorList>
            <person name="Buettner E."/>
            <person name="Kellner H."/>
        </authorList>
    </citation>
    <scope>NUCLEOTIDE SEQUENCE [LARGE SCALE GENOMIC DNA]</scope>
    <source>
        <strain evidence="12 13">DSM 108380</strain>
    </source>
</reference>
<dbReference type="OrthoDB" id="3533020at2759"/>
<organism evidence="12 13">
    <name type="scientific">Cudoniella acicularis</name>
    <dbReference type="NCBI Taxonomy" id="354080"/>
    <lineage>
        <taxon>Eukaryota</taxon>
        <taxon>Fungi</taxon>
        <taxon>Dikarya</taxon>
        <taxon>Ascomycota</taxon>
        <taxon>Pezizomycotina</taxon>
        <taxon>Leotiomycetes</taxon>
        <taxon>Helotiales</taxon>
        <taxon>Tricladiaceae</taxon>
        <taxon>Cudoniella</taxon>
    </lineage>
</organism>
<keyword evidence="13" id="KW-1185">Reference proteome</keyword>
<evidence type="ECO:0000313" key="12">
    <source>
        <dbReference type="EMBL" id="KAF4633640.1"/>
    </source>
</evidence>
<comment type="cofactor">
    <cofactor evidence="1">
        <name>heme</name>
        <dbReference type="ChEBI" id="CHEBI:30413"/>
    </cofactor>
</comment>
<dbReference type="Pfam" id="PF13912">
    <property type="entry name" value="zf-C2H2_6"/>
    <property type="match status" value="1"/>
</dbReference>
<keyword evidence="10" id="KW-0812">Transmembrane</keyword>
<dbReference type="SUPFAM" id="SSF48264">
    <property type="entry name" value="Cytochrome P450"/>
    <property type="match status" value="2"/>
</dbReference>
<dbReference type="AlphaFoldDB" id="A0A8H4RRI4"/>
<evidence type="ECO:0000256" key="10">
    <source>
        <dbReference type="SAM" id="Phobius"/>
    </source>
</evidence>
<sequence>MLPQIIFRVPCNIVIPVLILLCVVAISFFVTWIHTSSAFTGHHSKNNNATSPPTVPYAIPFIGSAFSFVFKPRDFYLGAVRYANYPSAYGVKILAHTIYFVTGPVNIAVIRTQKKTITSLIHQVFCLKTVFGASPKMLRSFIRDDSGCHAIPHPESNVPAHERIDHFTHVGFIRAFGGDGLSNLYMRWYSNLSKHLENLPIREEWVEFPDIMDFWMAPLTSSLVEALAGPILESLNPNFTRDLLQFFNYIQPLFKRLTWWSLLRAYKLRNSLIKDVEKWQELARAGYTEKENDNGDWDPWWGSRLFRDRQSFHSKLSNWDFKAIAISDLATIWGANVNVHTAAIWTIIEVFKDKNLLERVRKELENAVPKLIPSNQEQNVEVLMSLPLLQSVYAEVLRLRVEGQHVLCSTREDFQLNEWIFPKNNLVLVPTSAAHMNENFWNTRGGQHPLDTFWADRFLVYPDDSSSGPKKKPKNNLGLVSITVTTKFKWAINTDQPVAPNHNFLLGHLLYLKRFSDNLPNGAHFQYMFGDIYRESFQDGGIFYLDMWPLSPLFQAVVSPNAAITATQTNPKLACKKPDLLPQLFKPLAGGPNLFDMPESEWKPWRAIFSKCFSSEQFLHLVPGIVKQTLVYCETLREHSRKGDMFFLDTTTLRFTMDLIGKTILNSELGAQRGYNTLADCMISQIRWQQPNGDINPLSLIHIPRFSMQWWNGRQMDQYVGSEIDRRFSEYCSNPNSDKKNKAIIDLLLQAYIPKGAESSTPLRELDRNFRLFAIRQIRLFVFAGHDSTSSTICYCFHLLSQNPDTLAQLRAEHQSVYGSDVLSTPSQLLSNPSLANDLPYTTAVIKETLRLFPPASASRQGMPGVELIDDNGTICPTNGAVKNSSQRGGSSDPDMTSIRGKGPGDLSSMDLGIALVRESEVPMAYPSQREQGEMAHGCIPCDRSFGSQQALHQHLNSPAHKFECNECERSFGSQQALHQHLNSPTHVPATSIRYIGIPRSIVSPVYATAVRLRFRRPTVDDILRHTETELDNSIVSALIAAALRLLPIDDTPHGIALRTEKLRIKAAEAKHAEDSFCAELSQRGLIFLRESQQQGESSTPDVRFQQPISICGHLCMWLEYKNYFGFRENPFIASKNKKQYHKYATQIGPGAVVYKLGFEIGYVNIDDVMVFREKRGGPILKDEIFVVLDSLDG</sequence>
<dbReference type="InterPro" id="IPR001128">
    <property type="entry name" value="Cyt_P450"/>
</dbReference>
<evidence type="ECO:0000259" key="11">
    <source>
        <dbReference type="PROSITE" id="PS50157"/>
    </source>
</evidence>
<dbReference type="InterPro" id="IPR036236">
    <property type="entry name" value="Znf_C2H2_sf"/>
</dbReference>
<evidence type="ECO:0000256" key="4">
    <source>
        <dbReference type="ARBA" id="ARBA00022723"/>
    </source>
</evidence>
<dbReference type="GO" id="GO:0016705">
    <property type="term" value="F:oxidoreductase activity, acting on paired donors, with incorporation or reduction of molecular oxygen"/>
    <property type="evidence" value="ECO:0007669"/>
    <property type="project" value="InterPro"/>
</dbReference>
<dbReference type="InterPro" id="IPR013087">
    <property type="entry name" value="Znf_C2H2_type"/>
</dbReference>
<keyword evidence="10" id="KW-0472">Membrane</keyword>
<dbReference type="Pfam" id="PF00067">
    <property type="entry name" value="p450"/>
    <property type="match status" value="2"/>
</dbReference>
<evidence type="ECO:0000256" key="9">
    <source>
        <dbReference type="SAM" id="MobiDB-lite"/>
    </source>
</evidence>
<name>A0A8H4RRI4_9HELO</name>
<evidence type="ECO:0000256" key="5">
    <source>
        <dbReference type="ARBA" id="ARBA00022771"/>
    </source>
</evidence>